<dbReference type="RefSeq" id="WP_259093665.1">
    <property type="nucleotide sequence ID" value="NZ_CP130454.1"/>
</dbReference>
<feature type="coiled-coil region" evidence="1">
    <location>
        <begin position="88"/>
        <end position="115"/>
    </location>
</feature>
<name>A0ABT2EMJ8_9BACT</name>
<accession>A0ABT2EMJ8</accession>
<dbReference type="InterPro" id="IPR025961">
    <property type="entry name" value="Metal_resist"/>
</dbReference>
<dbReference type="Pfam" id="PF13801">
    <property type="entry name" value="Metal_resist"/>
    <property type="match status" value="1"/>
</dbReference>
<keyword evidence="1" id="KW-0175">Coiled coil</keyword>
<gene>
    <name evidence="2" type="ORF">M2350_000560</name>
</gene>
<organism evidence="2 3">
    <name type="scientific">Candidatus Fervidibacter sacchari</name>
    <dbReference type="NCBI Taxonomy" id="1448929"/>
    <lineage>
        <taxon>Bacteria</taxon>
        <taxon>Candidatus Fervidibacterota</taxon>
        <taxon>Candidatus Fervidibacter</taxon>
    </lineage>
</organism>
<proteinExistence type="predicted"/>
<evidence type="ECO:0000313" key="3">
    <source>
        <dbReference type="Proteomes" id="UP001204798"/>
    </source>
</evidence>
<reference evidence="2 3" key="1">
    <citation type="submission" date="2022-08" db="EMBL/GenBank/DDBJ databases">
        <title>Bacterial and archaeal communities from various locations to study Microbial Dark Matter (Phase II).</title>
        <authorList>
            <person name="Stepanauskas R."/>
        </authorList>
    </citation>
    <scope>NUCLEOTIDE SEQUENCE [LARGE SCALE GENOMIC DNA]</scope>
    <source>
        <strain evidence="2 3">PD1</strain>
    </source>
</reference>
<dbReference type="Proteomes" id="UP001204798">
    <property type="component" value="Unassembled WGS sequence"/>
</dbReference>
<evidence type="ECO:0000256" key="1">
    <source>
        <dbReference type="SAM" id="Coils"/>
    </source>
</evidence>
<comment type="caution">
    <text evidence="2">The sequence shown here is derived from an EMBL/GenBank/DDBJ whole genome shotgun (WGS) entry which is preliminary data.</text>
</comment>
<evidence type="ECO:0000313" key="2">
    <source>
        <dbReference type="EMBL" id="MCS3918163.1"/>
    </source>
</evidence>
<dbReference type="CDD" id="cd09916">
    <property type="entry name" value="CpxP_like"/>
    <property type="match status" value="1"/>
</dbReference>
<protein>
    <submittedName>
        <fullName evidence="2">Spy/CpxP family protein refolding chaperone</fullName>
    </submittedName>
</protein>
<dbReference type="Gene3D" id="1.20.120.1490">
    <property type="match status" value="1"/>
</dbReference>
<keyword evidence="3" id="KW-1185">Reference proteome</keyword>
<dbReference type="EMBL" id="JANUCP010000001">
    <property type="protein sequence ID" value="MCS3918163.1"/>
    <property type="molecule type" value="Genomic_DNA"/>
</dbReference>
<dbReference type="InterPro" id="IPR012899">
    <property type="entry name" value="LTXXQ"/>
</dbReference>
<sequence length="184" mass="20455">MKRIILALTIAALAFGGIAAAQFGFGGRGFGLGWCWLAPDVIKQQLGLTDEQVKKLTELRTKHLEKVGKLAAELAAKRAELQTLWLSQKPDEQRIKELTEQIAKLQAELVTERTNFQLEVRKILTPEQLSKLPTIGGRGFGLGLGLGLGPKWGRRFGWQRFAPPAPIPPAPRRGWGGWGRRWGW</sequence>